<dbReference type="InterPro" id="IPR011054">
    <property type="entry name" value="Rudment_hybrid_motif"/>
</dbReference>
<feature type="binding site" evidence="5">
    <location>
        <begin position="257"/>
        <end position="258"/>
    </location>
    <ligand>
        <name>ATP</name>
        <dbReference type="ChEBI" id="CHEBI:30616"/>
    </ligand>
</feature>
<feature type="binding site" evidence="5">
    <location>
        <position position="206"/>
    </location>
    <ligand>
        <name>ATP</name>
        <dbReference type="ChEBI" id="CHEBI:30616"/>
    </ligand>
</feature>
<dbReference type="Gene3D" id="3.30.1490.20">
    <property type="entry name" value="ATP-grasp fold, A domain"/>
    <property type="match status" value="1"/>
</dbReference>
<gene>
    <name evidence="5 6" type="primary">purK</name>
    <name evidence="8" type="ORF">GZ78_22555</name>
</gene>
<comment type="pathway">
    <text evidence="5 6">Purine metabolism; IMP biosynthesis via de novo pathway; 5-amino-1-(5-phospho-D-ribosyl)imidazole-4-carboxylate from 5-amino-1-(5-phospho-D-ribosyl)imidazole (N5-CAIR route): step 1/2.</text>
</comment>
<keyword evidence="3 5" id="KW-0658">Purine biosynthesis</keyword>
<dbReference type="SUPFAM" id="SSF51246">
    <property type="entry name" value="Rudiment single hybrid motif"/>
    <property type="match status" value="1"/>
</dbReference>
<reference evidence="8 9" key="1">
    <citation type="submission" date="2014-06" db="EMBL/GenBank/DDBJ databases">
        <title>Whole Genome Sequences of Three Symbiotic Endozoicomonas Bacteria.</title>
        <authorList>
            <person name="Neave M.J."/>
            <person name="Apprill A."/>
            <person name="Voolstra C.R."/>
        </authorList>
    </citation>
    <scope>NUCLEOTIDE SEQUENCE [LARGE SCALE GENOMIC DNA]</scope>
    <source>
        <strain evidence="8 9">DSM 25634</strain>
    </source>
</reference>
<accession>A0A081NDT9</accession>
<comment type="similarity">
    <text evidence="5 6">Belongs to the PurK/PurT family.</text>
</comment>
<feature type="binding site" evidence="5">
    <location>
        <begin position="175"/>
        <end position="178"/>
    </location>
    <ligand>
        <name>ATP</name>
        <dbReference type="ChEBI" id="CHEBI:30616"/>
    </ligand>
</feature>
<keyword evidence="9" id="KW-1185">Reference proteome</keyword>
<comment type="function">
    <text evidence="5">Catalyzes the ATP-dependent conversion of 5-aminoimidazole ribonucleotide (AIR) and HCO(3)(-) to N5-carboxyaminoimidazole ribonucleotide (N5-CAIR).</text>
</comment>
<dbReference type="FunFam" id="3.30.1490.20:FF:000015">
    <property type="entry name" value="N5-carboxyaminoimidazole ribonucleotide synthase"/>
    <property type="match status" value="1"/>
</dbReference>
<dbReference type="NCBIfam" id="TIGR01161">
    <property type="entry name" value="purK"/>
    <property type="match status" value="1"/>
</dbReference>
<dbReference type="HAMAP" id="MF_01928">
    <property type="entry name" value="PurK"/>
    <property type="match status" value="1"/>
</dbReference>
<name>A0A081NDT9_9GAMM</name>
<feature type="binding site" evidence="5">
    <location>
        <begin position="138"/>
        <end position="144"/>
    </location>
    <ligand>
        <name>ATP</name>
        <dbReference type="ChEBI" id="CHEBI:30616"/>
    </ligand>
</feature>
<feature type="binding site" evidence="5">
    <location>
        <position position="133"/>
    </location>
    <ligand>
        <name>ATP</name>
        <dbReference type="ChEBI" id="CHEBI:30616"/>
    </ligand>
</feature>
<evidence type="ECO:0000313" key="9">
    <source>
        <dbReference type="Proteomes" id="UP000028073"/>
    </source>
</evidence>
<comment type="catalytic activity">
    <reaction evidence="5 6">
        <text>5-amino-1-(5-phospho-beta-D-ribosyl)imidazole + hydrogencarbonate + ATP = 5-carboxyamino-1-(5-phospho-D-ribosyl)imidazole + ADP + phosphate + 2 H(+)</text>
        <dbReference type="Rhea" id="RHEA:19317"/>
        <dbReference type="ChEBI" id="CHEBI:15378"/>
        <dbReference type="ChEBI" id="CHEBI:17544"/>
        <dbReference type="ChEBI" id="CHEBI:30616"/>
        <dbReference type="ChEBI" id="CHEBI:43474"/>
        <dbReference type="ChEBI" id="CHEBI:58730"/>
        <dbReference type="ChEBI" id="CHEBI:137981"/>
        <dbReference type="ChEBI" id="CHEBI:456216"/>
        <dbReference type="EC" id="6.3.4.18"/>
    </reaction>
</comment>
<dbReference type="InterPro" id="IPR005875">
    <property type="entry name" value="PurK"/>
</dbReference>
<evidence type="ECO:0000313" key="8">
    <source>
        <dbReference type="EMBL" id="KEQ16612.1"/>
    </source>
</evidence>
<dbReference type="UniPathway" id="UPA00074">
    <property type="reaction ID" value="UER00942"/>
</dbReference>
<dbReference type="GO" id="GO:0004638">
    <property type="term" value="F:phosphoribosylaminoimidazole carboxylase activity"/>
    <property type="evidence" value="ECO:0007669"/>
    <property type="project" value="InterPro"/>
</dbReference>
<evidence type="ECO:0000256" key="2">
    <source>
        <dbReference type="ARBA" id="ARBA00022741"/>
    </source>
</evidence>
<comment type="caution">
    <text evidence="8">The sequence shown here is derived from an EMBL/GenBank/DDBJ whole genome shotgun (WGS) entry which is preliminary data.</text>
</comment>
<feature type="domain" description="ATP-grasp" evidence="7">
    <location>
        <begin position="97"/>
        <end position="287"/>
    </location>
</feature>
<evidence type="ECO:0000256" key="1">
    <source>
        <dbReference type="ARBA" id="ARBA00022598"/>
    </source>
</evidence>
<dbReference type="eggNOG" id="COG0026">
    <property type="taxonomic scope" value="Bacteria"/>
</dbReference>
<comment type="function">
    <text evidence="6">Catalyzes the ATP-dependent conversion of 5-aminoimidazole ribonucleotide (AIR) and HCO(3)- to N5-carboxyaminoimidazole ribonucleotide (N5-CAIR).</text>
</comment>
<dbReference type="Pfam" id="PF22660">
    <property type="entry name" value="RS_preATP-grasp-like"/>
    <property type="match status" value="1"/>
</dbReference>
<dbReference type="AlphaFoldDB" id="A0A081NDT9"/>
<dbReference type="EMBL" id="JOKH01000005">
    <property type="protein sequence ID" value="KEQ16612.1"/>
    <property type="molecule type" value="Genomic_DNA"/>
</dbReference>
<dbReference type="SUPFAM" id="SSF52440">
    <property type="entry name" value="PreATP-grasp domain"/>
    <property type="match status" value="1"/>
</dbReference>
<dbReference type="PROSITE" id="PS50975">
    <property type="entry name" value="ATP_GRASP"/>
    <property type="match status" value="1"/>
</dbReference>
<dbReference type="GO" id="GO:0046872">
    <property type="term" value="F:metal ion binding"/>
    <property type="evidence" value="ECO:0007669"/>
    <property type="project" value="InterPro"/>
</dbReference>
<dbReference type="STRING" id="1137799.GZ78_22555"/>
<comment type="subunit">
    <text evidence="5 6">Homodimer.</text>
</comment>
<keyword evidence="2 5" id="KW-0547">Nucleotide-binding</keyword>
<dbReference type="GO" id="GO:0034028">
    <property type="term" value="F:5-(carboxyamino)imidazole ribonucleotide synthase activity"/>
    <property type="evidence" value="ECO:0007669"/>
    <property type="project" value="UniProtKB-UniRule"/>
</dbReference>
<dbReference type="InterPro" id="IPR016185">
    <property type="entry name" value="PreATP-grasp_dom_sf"/>
</dbReference>
<dbReference type="EC" id="6.3.4.18" evidence="5 6"/>
<evidence type="ECO:0000256" key="6">
    <source>
        <dbReference type="RuleBase" id="RU361200"/>
    </source>
</evidence>
<sequence length="379" mass="41190">MHVLVLGAGQLARMMSLAGAPLNIKISAYDVGSESVVHPLTQIKMSGDLESAIRQADVITAEFEHIPLDILAICEKSGKFLPSTEAIKSGGDRRIEKKLLDDAGVKNARYCVIHSYEDFQKAIELVGVPMVLKSALGGYDGKGQWRLKEADQADAIWAEMAECISATENQAIVAEEFVPFGREVSLVGARSKDGALAVYPLAENVHTNGVLSLSTAITDQALQEQAKQMFSAVAESLDYVGVLALEFFDVNGHLLVNEIAPRVHNSGHWTQQGSEICQFENHLRAICGMPLGSTRLIRETTMINILGEDSLPEAVMAMEGCHIHWYGKDKRSGRKMGHINVCGESTDSVQSKLCALAKVLDQVAYPALHEFAEKSSIKT</sequence>
<dbReference type="Pfam" id="PF02222">
    <property type="entry name" value="ATP-grasp"/>
    <property type="match status" value="1"/>
</dbReference>
<dbReference type="OrthoDB" id="9804625at2"/>
<dbReference type="Gene3D" id="3.30.470.20">
    <property type="entry name" value="ATP-grasp fold, B domain"/>
    <property type="match status" value="1"/>
</dbReference>
<dbReference type="RefSeq" id="WP_034840311.1">
    <property type="nucleotide sequence ID" value="NZ_JOKH01000005.1"/>
</dbReference>
<dbReference type="Gene3D" id="3.40.50.20">
    <property type="match status" value="1"/>
</dbReference>
<feature type="binding site" evidence="5">
    <location>
        <position position="183"/>
    </location>
    <ligand>
        <name>ATP</name>
        <dbReference type="ChEBI" id="CHEBI:30616"/>
    </ligand>
</feature>
<keyword evidence="1 5" id="KW-0436">Ligase</keyword>
<dbReference type="FunFam" id="3.30.470.20:FF:000029">
    <property type="entry name" value="N5-carboxyaminoimidazole ribonucleotide synthase"/>
    <property type="match status" value="1"/>
</dbReference>
<dbReference type="GO" id="GO:0006189">
    <property type="term" value="P:'de novo' IMP biosynthetic process"/>
    <property type="evidence" value="ECO:0007669"/>
    <property type="project" value="UniProtKB-UniRule"/>
</dbReference>
<dbReference type="PANTHER" id="PTHR11609">
    <property type="entry name" value="PURINE BIOSYNTHESIS PROTEIN 6/7, PUR6/7"/>
    <property type="match status" value="1"/>
</dbReference>
<dbReference type="InterPro" id="IPR013815">
    <property type="entry name" value="ATP_grasp_subdomain_1"/>
</dbReference>
<evidence type="ECO:0000256" key="3">
    <source>
        <dbReference type="ARBA" id="ARBA00022755"/>
    </source>
</evidence>
<keyword evidence="4 5" id="KW-0067">ATP-binding</keyword>
<evidence type="ECO:0000256" key="5">
    <source>
        <dbReference type="HAMAP-Rule" id="MF_01928"/>
    </source>
</evidence>
<dbReference type="GO" id="GO:0005829">
    <property type="term" value="C:cytosol"/>
    <property type="evidence" value="ECO:0007669"/>
    <property type="project" value="TreeGrafter"/>
</dbReference>
<organism evidence="8 9">
    <name type="scientific">Endozoicomonas numazuensis</name>
    <dbReference type="NCBI Taxonomy" id="1137799"/>
    <lineage>
        <taxon>Bacteria</taxon>
        <taxon>Pseudomonadati</taxon>
        <taxon>Pseudomonadota</taxon>
        <taxon>Gammaproteobacteria</taxon>
        <taxon>Oceanospirillales</taxon>
        <taxon>Endozoicomonadaceae</taxon>
        <taxon>Endozoicomonas</taxon>
    </lineage>
</organism>
<protein>
    <recommendedName>
        <fullName evidence="5 6">N5-carboxyaminoimidazole ribonucleotide synthase</fullName>
        <shortName evidence="5 6">N5-CAIR synthase</shortName>
        <ecNumber evidence="5 6">6.3.4.18</ecNumber>
    </recommendedName>
    <alternativeName>
        <fullName evidence="5 6">5-(carboxyamino)imidazole ribonucleotide synthetase</fullName>
    </alternativeName>
</protein>
<feature type="binding site" evidence="5">
    <location>
        <position position="93"/>
    </location>
    <ligand>
        <name>ATP</name>
        <dbReference type="ChEBI" id="CHEBI:30616"/>
    </ligand>
</feature>
<dbReference type="InterPro" id="IPR011761">
    <property type="entry name" value="ATP-grasp"/>
</dbReference>
<dbReference type="Pfam" id="PF17769">
    <property type="entry name" value="PurK_C"/>
    <property type="match status" value="1"/>
</dbReference>
<dbReference type="InterPro" id="IPR003135">
    <property type="entry name" value="ATP-grasp_carboxylate-amine"/>
</dbReference>
<evidence type="ECO:0000259" key="7">
    <source>
        <dbReference type="PROSITE" id="PS50975"/>
    </source>
</evidence>
<dbReference type="NCBIfam" id="NF004679">
    <property type="entry name" value="PRK06019.1-5"/>
    <property type="match status" value="1"/>
</dbReference>
<dbReference type="SUPFAM" id="SSF56059">
    <property type="entry name" value="Glutathione synthetase ATP-binding domain-like"/>
    <property type="match status" value="1"/>
</dbReference>
<dbReference type="PANTHER" id="PTHR11609:SF5">
    <property type="entry name" value="PHOSPHORIBOSYLAMINOIMIDAZOLE CARBOXYLASE"/>
    <property type="match status" value="1"/>
</dbReference>
<dbReference type="GO" id="GO:0005524">
    <property type="term" value="F:ATP binding"/>
    <property type="evidence" value="ECO:0007669"/>
    <property type="project" value="UniProtKB-UniRule"/>
</dbReference>
<dbReference type="InterPro" id="IPR054350">
    <property type="entry name" value="PurT/PurK_preATP-grasp"/>
</dbReference>
<proteinExistence type="inferred from homology"/>
<dbReference type="Proteomes" id="UP000028073">
    <property type="component" value="Unassembled WGS sequence"/>
</dbReference>
<dbReference type="InterPro" id="IPR040686">
    <property type="entry name" value="PurK_C"/>
</dbReference>
<evidence type="ECO:0000256" key="4">
    <source>
        <dbReference type="ARBA" id="ARBA00022840"/>
    </source>
</evidence>